<dbReference type="Pfam" id="PF03831">
    <property type="entry name" value="YjdM"/>
    <property type="match status" value="1"/>
</dbReference>
<dbReference type="SMART" id="SM00782">
    <property type="entry name" value="PhnA_Zn_Ribbon"/>
    <property type="match status" value="1"/>
</dbReference>
<evidence type="ECO:0000313" key="2">
    <source>
        <dbReference type="EMBL" id="KDN95058.1"/>
    </source>
</evidence>
<dbReference type="InterPro" id="IPR013991">
    <property type="entry name" value="PhnaA_N_proteobac"/>
</dbReference>
<organism evidence="2 3">
    <name type="scientific">Hydrogenovibrio marinus</name>
    <dbReference type="NCBI Taxonomy" id="28885"/>
    <lineage>
        <taxon>Bacteria</taxon>
        <taxon>Pseudomonadati</taxon>
        <taxon>Pseudomonadota</taxon>
        <taxon>Gammaproteobacteria</taxon>
        <taxon>Thiotrichales</taxon>
        <taxon>Piscirickettsiaceae</taxon>
        <taxon>Hydrogenovibrio</taxon>
    </lineage>
</organism>
<protein>
    <submittedName>
        <fullName evidence="2">PhnA domain protein</fullName>
    </submittedName>
</protein>
<evidence type="ECO:0000313" key="3">
    <source>
        <dbReference type="Proteomes" id="UP000027341"/>
    </source>
</evidence>
<gene>
    <name evidence="2" type="ORF">EI16_01735</name>
</gene>
<name>A0A066ZMK8_HYDMR</name>
<accession>A0A066ZMK8</accession>
<evidence type="ECO:0000259" key="1">
    <source>
        <dbReference type="SMART" id="SM00782"/>
    </source>
</evidence>
<dbReference type="STRING" id="28885.EI16_01735"/>
<comment type="caution">
    <text evidence="2">The sequence shown here is derived from an EMBL/GenBank/DDBJ whole genome shotgun (WGS) entry which is preliminary data.</text>
</comment>
<dbReference type="Gene3D" id="2.30.30.40">
    <property type="entry name" value="SH3 Domains"/>
    <property type="match status" value="1"/>
</dbReference>
<dbReference type="PANTHER" id="PTHR30305">
    <property type="entry name" value="PROTEIN YJDM-RELATED"/>
    <property type="match status" value="1"/>
</dbReference>
<feature type="domain" description="PhnA protein N-terminal proteobacterial" evidence="1">
    <location>
        <begin position="6"/>
        <end position="51"/>
    </location>
</feature>
<dbReference type="InterPro" id="IPR013988">
    <property type="entry name" value="YjdM_C"/>
</dbReference>
<dbReference type="EMBL" id="JMIU01000001">
    <property type="protein sequence ID" value="KDN95058.1"/>
    <property type="molecule type" value="Genomic_DNA"/>
</dbReference>
<dbReference type="RefSeq" id="WP_029908791.1">
    <property type="nucleotide sequence ID" value="NZ_AP020335.1"/>
</dbReference>
<keyword evidence="3" id="KW-1185">Reference proteome</keyword>
<reference evidence="2 3" key="1">
    <citation type="submission" date="2014-04" db="EMBL/GenBank/DDBJ databases">
        <title>Draft genome sequence of Hydrogenovibrio marinus MH-110, a model organism for aerobic H2 metabolism.</title>
        <authorList>
            <person name="Cha H.J."/>
            <person name="Jo B.H."/>
            <person name="Hwang B.H."/>
        </authorList>
    </citation>
    <scope>NUCLEOTIDE SEQUENCE [LARGE SCALE GENOMIC DNA]</scope>
    <source>
        <strain evidence="2 3">MH-110</strain>
    </source>
</reference>
<dbReference type="SUPFAM" id="SSF82057">
    <property type="entry name" value="Prokaryotic SH3-related domain"/>
    <property type="match status" value="1"/>
</dbReference>
<sequence>MSVEQTLQERSGHKCELCGSEEGLQAFEVAPSDGSAEQSILVCATCAEQIENPEKMDSNHWRCLNDSMWSSVPAVQVMAYRLLYQLRAEGWPQELLDMMYMEDDVRKWAEAGLPQDDDDVTPTKDSNGTILNEGDDVTLIKDLDVKGAGFTAKRGTLVKNIHLTNNPLHIEGKVNGTQIVLVAAYLKKA</sequence>
<dbReference type="Proteomes" id="UP000027341">
    <property type="component" value="Unassembled WGS sequence"/>
</dbReference>
<dbReference type="AlphaFoldDB" id="A0A066ZMK8"/>
<proteinExistence type="predicted"/>
<dbReference type="PANTHER" id="PTHR30305:SF3">
    <property type="entry name" value="PROTEIN YJDM"/>
    <property type="match status" value="1"/>
</dbReference>